<evidence type="ECO:0000313" key="14">
    <source>
        <dbReference type="Proteomes" id="UP000184330"/>
    </source>
</evidence>
<feature type="compositionally biased region" description="Basic and acidic residues" evidence="12">
    <location>
        <begin position="20"/>
        <end position="29"/>
    </location>
</feature>
<proteinExistence type="predicted"/>
<keyword evidence="8" id="KW-0456">Lyase</keyword>
<evidence type="ECO:0000256" key="3">
    <source>
        <dbReference type="ARBA" id="ARBA00012243"/>
    </source>
</evidence>
<name>A0A1L7WZ63_9HELO</name>
<dbReference type="AlphaFoldDB" id="A0A1L7WZ63"/>
<evidence type="ECO:0000256" key="4">
    <source>
        <dbReference type="ARBA" id="ARBA00022516"/>
    </source>
</evidence>
<gene>
    <name evidence="13" type="ORF">PAC_07944</name>
</gene>
<evidence type="ECO:0000256" key="8">
    <source>
        <dbReference type="ARBA" id="ARBA00023239"/>
    </source>
</evidence>
<protein>
    <recommendedName>
        <fullName evidence="3">phosphatidylserine decarboxylase</fullName>
        <ecNumber evidence="3">4.1.1.65</ecNumber>
    </recommendedName>
</protein>
<evidence type="ECO:0000256" key="11">
    <source>
        <dbReference type="ARBA" id="ARBA00024326"/>
    </source>
</evidence>
<sequence length="400" mass="43963">MSPIATDLQATNDNVTYKQTDYEPHPLTDAHYDASADALKELTTRAENKNQPPTSHIHGSSSTAESHAWLSKFLPATTIQAVENKFHLGNYVLDRETGEKSWEAMSIYVRVGMHLLYYGSAQEEALHWQKTLSLLKAQSEKMGLEYDAPESKQHIVPFIESFSLADSLIEMVQPDPDAYSTFNEFFAREIKESARPIAHPDNDLVTSSPADCRLTAFPTIDLATKYWIKGFGFTLAALVGDEAIAAQFEGGSIVIARLAPQDYHRWHAPVSGTVRGIKEIPGAYYTVNPQAINEPGTLDVFCENKRSVMTLERSSTGAPIAIVAVGAMLVGSIKYVNGVDTIGAEVRRGQCLGAFYYGGSTVIVLYPPGEVMLDEDLVKNSTELGMETYVKVGWRMGVKA</sequence>
<evidence type="ECO:0000313" key="13">
    <source>
        <dbReference type="EMBL" id="CZR58054.1"/>
    </source>
</evidence>
<dbReference type="EMBL" id="FJOG01000011">
    <property type="protein sequence ID" value="CZR58054.1"/>
    <property type="molecule type" value="Genomic_DNA"/>
</dbReference>
<feature type="compositionally biased region" description="Polar residues" evidence="12">
    <location>
        <begin position="8"/>
        <end position="19"/>
    </location>
</feature>
<keyword evidence="5" id="KW-0210">Decarboxylase</keyword>
<keyword evidence="7" id="KW-0594">Phospholipid biosynthesis</keyword>
<dbReference type="PANTHER" id="PTHR10067">
    <property type="entry name" value="PHOSPHATIDYLSERINE DECARBOXYLASE"/>
    <property type="match status" value="1"/>
</dbReference>
<evidence type="ECO:0000256" key="5">
    <source>
        <dbReference type="ARBA" id="ARBA00022793"/>
    </source>
</evidence>
<comment type="pathway">
    <text evidence="11">Phospholipid metabolism; phosphatidylethanolamine biosynthesis.</text>
</comment>
<keyword evidence="14" id="KW-1185">Reference proteome</keyword>
<comment type="pathway">
    <text evidence="2">Lipid metabolism.</text>
</comment>
<dbReference type="OrthoDB" id="5973539at2759"/>
<keyword evidence="10" id="KW-0670">Pyruvate</keyword>
<evidence type="ECO:0000256" key="1">
    <source>
        <dbReference type="ARBA" id="ARBA00001928"/>
    </source>
</evidence>
<keyword evidence="6" id="KW-0443">Lipid metabolism</keyword>
<dbReference type="PANTHER" id="PTHR10067:SF17">
    <property type="entry name" value="PHOSPHATIDYLSERINE DECARBOXYLASE PROENZYME 2"/>
    <property type="match status" value="1"/>
</dbReference>
<evidence type="ECO:0000256" key="2">
    <source>
        <dbReference type="ARBA" id="ARBA00005189"/>
    </source>
</evidence>
<dbReference type="NCBIfam" id="TIGR00163">
    <property type="entry name" value="PS_decarb"/>
    <property type="match status" value="1"/>
</dbReference>
<dbReference type="UniPathway" id="UPA00558"/>
<evidence type="ECO:0000256" key="10">
    <source>
        <dbReference type="ARBA" id="ARBA00023317"/>
    </source>
</evidence>
<evidence type="ECO:0000256" key="6">
    <source>
        <dbReference type="ARBA" id="ARBA00023098"/>
    </source>
</evidence>
<dbReference type="Proteomes" id="UP000184330">
    <property type="component" value="Unassembled WGS sequence"/>
</dbReference>
<feature type="region of interest" description="Disordered" evidence="12">
    <location>
        <begin position="1"/>
        <end position="29"/>
    </location>
</feature>
<evidence type="ECO:0000256" key="9">
    <source>
        <dbReference type="ARBA" id="ARBA00023264"/>
    </source>
</evidence>
<organism evidence="13 14">
    <name type="scientific">Phialocephala subalpina</name>
    <dbReference type="NCBI Taxonomy" id="576137"/>
    <lineage>
        <taxon>Eukaryota</taxon>
        <taxon>Fungi</taxon>
        <taxon>Dikarya</taxon>
        <taxon>Ascomycota</taxon>
        <taxon>Pezizomycotina</taxon>
        <taxon>Leotiomycetes</taxon>
        <taxon>Helotiales</taxon>
        <taxon>Mollisiaceae</taxon>
        <taxon>Phialocephala</taxon>
        <taxon>Phialocephala fortinii species complex</taxon>
    </lineage>
</organism>
<dbReference type="InterPro" id="IPR003817">
    <property type="entry name" value="PS_Dcarbxylase"/>
</dbReference>
<accession>A0A1L7WZ63</accession>
<dbReference type="Pfam" id="PF02666">
    <property type="entry name" value="PS_Dcarbxylase"/>
    <property type="match status" value="1"/>
</dbReference>
<reference evidence="13 14" key="1">
    <citation type="submission" date="2016-03" db="EMBL/GenBank/DDBJ databases">
        <authorList>
            <person name="Ploux O."/>
        </authorList>
    </citation>
    <scope>NUCLEOTIDE SEQUENCE [LARGE SCALE GENOMIC DNA]</scope>
    <source>
        <strain evidence="13 14">UAMH 11012</strain>
    </source>
</reference>
<evidence type="ECO:0000256" key="12">
    <source>
        <dbReference type="SAM" id="MobiDB-lite"/>
    </source>
</evidence>
<dbReference type="GO" id="GO:0004609">
    <property type="term" value="F:phosphatidylserine decarboxylase activity"/>
    <property type="evidence" value="ECO:0007669"/>
    <property type="project" value="UniProtKB-EC"/>
</dbReference>
<comment type="cofactor">
    <cofactor evidence="1">
        <name>pyruvate</name>
        <dbReference type="ChEBI" id="CHEBI:15361"/>
    </cofactor>
</comment>
<keyword evidence="4" id="KW-0444">Lipid biosynthesis</keyword>
<keyword evidence="9" id="KW-1208">Phospholipid metabolism</keyword>
<evidence type="ECO:0000256" key="7">
    <source>
        <dbReference type="ARBA" id="ARBA00023209"/>
    </source>
</evidence>
<dbReference type="InterPro" id="IPR033177">
    <property type="entry name" value="PSD-B"/>
</dbReference>
<dbReference type="STRING" id="576137.A0A1L7WZ63"/>
<dbReference type="EC" id="4.1.1.65" evidence="3"/>
<dbReference type="GO" id="GO:0006646">
    <property type="term" value="P:phosphatidylethanolamine biosynthetic process"/>
    <property type="evidence" value="ECO:0007669"/>
    <property type="project" value="UniProtKB-UniPathway"/>
</dbReference>